<comment type="caution">
    <text evidence="2">The sequence shown here is derived from an EMBL/GenBank/DDBJ whole genome shotgun (WGS) entry which is preliminary data.</text>
</comment>
<dbReference type="SFLD" id="SFLDG01082">
    <property type="entry name" value="B12-binding_domain_containing"/>
    <property type="match status" value="1"/>
</dbReference>
<evidence type="ECO:0000313" key="3">
    <source>
        <dbReference type="Proteomes" id="UP001597183"/>
    </source>
</evidence>
<dbReference type="Gene3D" id="3.30.750.210">
    <property type="match status" value="1"/>
</dbReference>
<accession>A0ABW4A149</accession>
<dbReference type="InterPro" id="IPR007197">
    <property type="entry name" value="rSAM"/>
</dbReference>
<evidence type="ECO:0000313" key="2">
    <source>
        <dbReference type="EMBL" id="MFD1364425.1"/>
    </source>
</evidence>
<sequence length="504" mass="55398">MDTAVILDCYTVEPSGLGVPPYLSSYVRQAWSALTTGRPDRDVRYVTIDDVRWELNSGSPLTPPPLSDPMTYSATQNRGNAIKLLRDATTVIVVAGDAVPSVHLHAHNGSLDEIIRILACVRGRRVLLGPMAHHLLDNAATYAGLFDALHTHTITSNTIALGSRAGAAYEQLRADRDSFTDLIGQLGWAPVAEIELYRGCTRRRFCSFCNEPVKSASVAFRDLEDILDEARQLYAAGVRNFRLGQQTCFFSTWNRDVAQIERLLAGIRQACPDLQILHIDNADPLAVASPAGARIAALIVQYCSEGNCAPMGMESFDPAVIEANVLTCTPQILRRAIDNINAVGNQRGPAGLPALLPGINIIYGLPGETHRTHLANLRGLDDLMTAGVLCHRTNVRQARAYPGTPLAAMNQQTPPPSLEHFTTWKADIDNIWDQPMKQRVYPIGLRLRGLHAFFVTNRGTWFRRLGSYPIQVVERDTVVPHYTPADLTVTEHAPRFIYGARNAG</sequence>
<dbReference type="SFLD" id="SFLDS00029">
    <property type="entry name" value="Radical_SAM"/>
    <property type="match status" value="1"/>
</dbReference>
<dbReference type="SUPFAM" id="SSF102114">
    <property type="entry name" value="Radical SAM enzymes"/>
    <property type="match status" value="1"/>
</dbReference>
<organism evidence="2 3">
    <name type="scientific">Actinoplanes sichuanensis</name>
    <dbReference type="NCBI Taxonomy" id="512349"/>
    <lineage>
        <taxon>Bacteria</taxon>
        <taxon>Bacillati</taxon>
        <taxon>Actinomycetota</taxon>
        <taxon>Actinomycetes</taxon>
        <taxon>Micromonosporales</taxon>
        <taxon>Micromonosporaceae</taxon>
        <taxon>Actinoplanes</taxon>
    </lineage>
</organism>
<dbReference type="Proteomes" id="UP001597183">
    <property type="component" value="Unassembled WGS sequence"/>
</dbReference>
<proteinExistence type="predicted"/>
<dbReference type="InterPro" id="IPR058240">
    <property type="entry name" value="rSAM_sf"/>
</dbReference>
<dbReference type="RefSeq" id="WP_378078208.1">
    <property type="nucleotide sequence ID" value="NZ_JBHTMK010000005.1"/>
</dbReference>
<feature type="domain" description="Radical SAM core" evidence="1">
    <location>
        <begin position="186"/>
        <end position="446"/>
    </location>
</feature>
<dbReference type="SMART" id="SM00729">
    <property type="entry name" value="Elp3"/>
    <property type="match status" value="1"/>
</dbReference>
<dbReference type="InterPro" id="IPR006638">
    <property type="entry name" value="Elp3/MiaA/NifB-like_rSAM"/>
</dbReference>
<name>A0ABW4A149_9ACTN</name>
<dbReference type="Gene3D" id="3.30.750.200">
    <property type="match status" value="1"/>
</dbReference>
<dbReference type="PROSITE" id="PS51918">
    <property type="entry name" value="RADICAL_SAM"/>
    <property type="match status" value="1"/>
</dbReference>
<protein>
    <recommendedName>
        <fullName evidence="1">Radical SAM core domain-containing protein</fullName>
    </recommendedName>
</protein>
<evidence type="ECO:0000259" key="1">
    <source>
        <dbReference type="PROSITE" id="PS51918"/>
    </source>
</evidence>
<reference evidence="3" key="1">
    <citation type="journal article" date="2019" name="Int. J. Syst. Evol. Microbiol.">
        <title>The Global Catalogue of Microorganisms (GCM) 10K type strain sequencing project: providing services to taxonomists for standard genome sequencing and annotation.</title>
        <authorList>
            <consortium name="The Broad Institute Genomics Platform"/>
            <consortium name="The Broad Institute Genome Sequencing Center for Infectious Disease"/>
            <person name="Wu L."/>
            <person name="Ma J."/>
        </authorList>
    </citation>
    <scope>NUCLEOTIDE SEQUENCE [LARGE SCALE GENOMIC DNA]</scope>
    <source>
        <strain evidence="3">CCM 7526</strain>
    </source>
</reference>
<keyword evidence="3" id="KW-1185">Reference proteome</keyword>
<dbReference type="PANTHER" id="PTHR43324">
    <property type="match status" value="1"/>
</dbReference>
<dbReference type="PANTHER" id="PTHR43324:SF1">
    <property type="entry name" value="RADICAL SAM CORE DOMAIN-CONTAINING PROTEIN"/>
    <property type="match status" value="1"/>
</dbReference>
<gene>
    <name evidence="2" type="ORF">ACFQ5G_03590</name>
</gene>
<dbReference type="EMBL" id="JBHTMK010000005">
    <property type="protein sequence ID" value="MFD1364425.1"/>
    <property type="molecule type" value="Genomic_DNA"/>
</dbReference>